<organism evidence="2 3">
    <name type="scientific">Alloprevotella rava</name>
    <dbReference type="NCBI Taxonomy" id="671218"/>
    <lineage>
        <taxon>Bacteria</taxon>
        <taxon>Pseudomonadati</taxon>
        <taxon>Bacteroidota</taxon>
        <taxon>Bacteroidia</taxon>
        <taxon>Bacteroidales</taxon>
        <taxon>Prevotellaceae</taxon>
        <taxon>Alloprevotella</taxon>
    </lineage>
</organism>
<feature type="region of interest" description="Disordered" evidence="1">
    <location>
        <begin position="39"/>
        <end position="65"/>
    </location>
</feature>
<sequence length="65" mass="7842">MAERTKNKPTPKQRRSMQYSEDIFQLFETIHELISFEFDQRGLIKEKKPPKNKPPIMKEKPPEKK</sequence>
<dbReference type="Proteomes" id="UP000541425">
    <property type="component" value="Unassembled WGS sequence"/>
</dbReference>
<proteinExistence type="predicted"/>
<protein>
    <submittedName>
        <fullName evidence="2">Uncharacterized protein</fullName>
    </submittedName>
</protein>
<dbReference type="AlphaFoldDB" id="A0A7W5UGP1"/>
<gene>
    <name evidence="2" type="ORF">FHS60_000007</name>
</gene>
<evidence type="ECO:0000313" key="3">
    <source>
        <dbReference type="Proteomes" id="UP000541425"/>
    </source>
</evidence>
<feature type="compositionally biased region" description="Basic and acidic residues" evidence="1">
    <location>
        <begin position="56"/>
        <end position="65"/>
    </location>
</feature>
<evidence type="ECO:0000256" key="1">
    <source>
        <dbReference type="SAM" id="MobiDB-lite"/>
    </source>
</evidence>
<evidence type="ECO:0000313" key="2">
    <source>
        <dbReference type="EMBL" id="MBB3701565.1"/>
    </source>
</evidence>
<reference evidence="2 3" key="1">
    <citation type="submission" date="2020-08" db="EMBL/GenBank/DDBJ databases">
        <title>Genomic Encyclopedia of Type Strains, Phase IV (KMG-IV): sequencing the most valuable type-strain genomes for metagenomic binning, comparative biology and taxonomic classification.</title>
        <authorList>
            <person name="Goeker M."/>
        </authorList>
    </citation>
    <scope>NUCLEOTIDE SEQUENCE [LARGE SCALE GENOMIC DNA]</scope>
    <source>
        <strain evidence="2 3">DSM 22548</strain>
    </source>
</reference>
<accession>A0A7W5UGP1</accession>
<feature type="compositionally biased region" description="Basic and acidic residues" evidence="1">
    <location>
        <begin position="39"/>
        <end position="49"/>
    </location>
</feature>
<comment type="caution">
    <text evidence="2">The sequence shown here is derived from an EMBL/GenBank/DDBJ whole genome shotgun (WGS) entry which is preliminary data.</text>
</comment>
<name>A0A7W5UGP1_9BACT</name>
<dbReference type="RefSeq" id="WP_183693283.1">
    <property type="nucleotide sequence ID" value="NZ_JACICA010000001.1"/>
</dbReference>
<dbReference type="EMBL" id="JACICA010000001">
    <property type="protein sequence ID" value="MBB3701565.1"/>
    <property type="molecule type" value="Genomic_DNA"/>
</dbReference>